<evidence type="ECO:0000256" key="15">
    <source>
        <dbReference type="ARBA" id="ARBA00023136"/>
    </source>
</evidence>
<evidence type="ECO:0000256" key="6">
    <source>
        <dbReference type="ARBA" id="ARBA00012487"/>
    </source>
</evidence>
<evidence type="ECO:0000256" key="18">
    <source>
        <dbReference type="ARBA" id="ARBA00029893"/>
    </source>
</evidence>
<evidence type="ECO:0000256" key="13">
    <source>
        <dbReference type="ARBA" id="ARBA00023098"/>
    </source>
</evidence>
<keyword evidence="13" id="KW-0443">Lipid metabolism</keyword>
<evidence type="ECO:0000256" key="19">
    <source>
        <dbReference type="SAM" id="MobiDB-lite"/>
    </source>
</evidence>
<evidence type="ECO:0000256" key="8">
    <source>
        <dbReference type="ARBA" id="ARBA00022516"/>
    </source>
</evidence>
<feature type="region of interest" description="Disordered" evidence="19">
    <location>
        <begin position="46"/>
        <end position="70"/>
    </location>
</feature>
<sequence>MTFCQALQIHKRTSIFRFPANVIASKHAQVILRRFSVNPRFNTAIDSSAGKKSDASSSKNKVSASKRIDTTTEWEETPNFSISQFSELPHTNFGINQHIIINNELKEALRQVLWYFRAPIRYAFVYGSGVFPQSNQASILSSNTSVHPHAPSAVTKAQRGAPKMIDFIFGVSHTQHWHSLNLAQNRDHYSMLGSFGSGAVSLVQDRWGAGVYFNPYVTVNGMMIKYGVVNIDTICTDLTEWKTLYLAGRLQKPVKILRDDPRVRLANQINLISALRTALLLLPSDFTEFELYNTITSISYMGDPRMMFHLENPKKVENIVGNNLQNFRQLYSPLIRNLPNICFKDLQQSNPDLNYDPSANLRLAQDMDPVKRANMVRRLPKAFRSKLYFEYQKKYCISGLEFEKMLEDSKDEDAIRINRREGGGFERKIANEPPGHLRTEIKKVIRSTVKLPSINQSLKGAVTAGPVRTWRYLKEKMAKNKQGRHVTGRS</sequence>
<keyword evidence="8" id="KW-0444">Lipid biosynthesis</keyword>
<comment type="pathway">
    <text evidence="4">Lipid metabolism.</text>
</comment>
<dbReference type="GO" id="GO:0004605">
    <property type="term" value="F:phosphatidate cytidylyltransferase activity"/>
    <property type="evidence" value="ECO:0007669"/>
    <property type="project" value="UniProtKB-EC"/>
</dbReference>
<gene>
    <name evidence="20" type="ORF">GcM1_241008</name>
</gene>
<keyword evidence="15" id="KW-0472">Membrane</keyword>
<evidence type="ECO:0000256" key="5">
    <source>
        <dbReference type="ARBA" id="ARBA00005458"/>
    </source>
</evidence>
<name>A0A420IHD1_9PEZI</name>
<dbReference type="Pfam" id="PF09139">
    <property type="entry name" value="Tam41_Mmp37"/>
    <property type="match status" value="1"/>
</dbReference>
<evidence type="ECO:0000313" key="20">
    <source>
        <dbReference type="EMBL" id="RKF73966.1"/>
    </source>
</evidence>
<dbReference type="InterPro" id="IPR015222">
    <property type="entry name" value="Tam41"/>
</dbReference>
<dbReference type="GO" id="GO:0032049">
    <property type="term" value="P:cardiolipin biosynthetic process"/>
    <property type="evidence" value="ECO:0007669"/>
    <property type="project" value="InterPro"/>
</dbReference>
<dbReference type="PANTHER" id="PTHR13619:SF0">
    <property type="entry name" value="PHOSPHATIDATE CYTIDYLYLTRANSFERASE, MITOCHONDRIAL"/>
    <property type="match status" value="1"/>
</dbReference>
<keyword evidence="12" id="KW-0460">Magnesium</keyword>
<comment type="caution">
    <text evidence="20">The sequence shown here is derived from an EMBL/GenBank/DDBJ whole genome shotgun (WGS) entry which is preliminary data.</text>
</comment>
<dbReference type="Proteomes" id="UP000285326">
    <property type="component" value="Unassembled WGS sequence"/>
</dbReference>
<evidence type="ECO:0000256" key="3">
    <source>
        <dbReference type="ARBA" id="ARBA00005119"/>
    </source>
</evidence>
<evidence type="ECO:0000256" key="1">
    <source>
        <dbReference type="ARBA" id="ARBA00001946"/>
    </source>
</evidence>
<dbReference type="PANTHER" id="PTHR13619">
    <property type="entry name" value="PHOSPHATIDATE CYTIDYLYLTRANSFERASE, MITOCHONDRIAL"/>
    <property type="match status" value="1"/>
</dbReference>
<organism evidence="20 21">
    <name type="scientific">Golovinomyces cichoracearum</name>
    <dbReference type="NCBI Taxonomy" id="62708"/>
    <lineage>
        <taxon>Eukaryota</taxon>
        <taxon>Fungi</taxon>
        <taxon>Dikarya</taxon>
        <taxon>Ascomycota</taxon>
        <taxon>Pezizomycotina</taxon>
        <taxon>Leotiomycetes</taxon>
        <taxon>Erysiphales</taxon>
        <taxon>Erysiphaceae</taxon>
        <taxon>Golovinomyces</taxon>
    </lineage>
</organism>
<protein>
    <recommendedName>
        <fullName evidence="7">Phosphatidate cytidylyltransferase, mitochondrial</fullName>
        <ecNumber evidence="6">2.7.7.41</ecNumber>
    </recommendedName>
    <alternativeName>
        <fullName evidence="18">CDP-diacylglycerol synthase</fullName>
    </alternativeName>
</protein>
<evidence type="ECO:0000256" key="10">
    <source>
        <dbReference type="ARBA" id="ARBA00022695"/>
    </source>
</evidence>
<proteinExistence type="inferred from homology"/>
<dbReference type="GO" id="GO:0016024">
    <property type="term" value="P:CDP-diacylglycerol biosynthetic process"/>
    <property type="evidence" value="ECO:0007669"/>
    <property type="project" value="UniProtKB-UniPathway"/>
</dbReference>
<keyword evidence="14" id="KW-0496">Mitochondrion</keyword>
<comment type="subcellular location">
    <subcellularLocation>
        <location evidence="2">Mitochondrion inner membrane</location>
        <topology evidence="2">Peripheral membrane protein</topology>
        <orientation evidence="2">Matrix side</orientation>
    </subcellularLocation>
</comment>
<keyword evidence="11" id="KW-0999">Mitochondrion inner membrane</keyword>
<evidence type="ECO:0000256" key="17">
    <source>
        <dbReference type="ARBA" id="ARBA00023264"/>
    </source>
</evidence>
<reference evidence="20 21" key="1">
    <citation type="journal article" date="2018" name="BMC Genomics">
        <title>Comparative genome analyses reveal sequence features reflecting distinct modes of host-adaptation between dicot and monocot powdery mildew.</title>
        <authorList>
            <person name="Wu Y."/>
            <person name="Ma X."/>
            <person name="Pan Z."/>
            <person name="Kale S.D."/>
            <person name="Song Y."/>
            <person name="King H."/>
            <person name="Zhang Q."/>
            <person name="Presley C."/>
            <person name="Deng X."/>
            <person name="Wei C.I."/>
            <person name="Xiao S."/>
        </authorList>
    </citation>
    <scope>NUCLEOTIDE SEQUENCE [LARGE SCALE GENOMIC DNA]</scope>
    <source>
        <strain evidence="20">UMSG1</strain>
    </source>
</reference>
<evidence type="ECO:0000256" key="12">
    <source>
        <dbReference type="ARBA" id="ARBA00022842"/>
    </source>
</evidence>
<evidence type="ECO:0000256" key="14">
    <source>
        <dbReference type="ARBA" id="ARBA00023128"/>
    </source>
</evidence>
<dbReference type="AlphaFoldDB" id="A0A420IHD1"/>
<keyword evidence="17" id="KW-1208">Phospholipid metabolism</keyword>
<evidence type="ECO:0000256" key="2">
    <source>
        <dbReference type="ARBA" id="ARBA00004443"/>
    </source>
</evidence>
<feature type="compositionally biased region" description="Low complexity" evidence="19">
    <location>
        <begin position="55"/>
        <end position="65"/>
    </location>
</feature>
<evidence type="ECO:0000256" key="11">
    <source>
        <dbReference type="ARBA" id="ARBA00022792"/>
    </source>
</evidence>
<dbReference type="PIRSF" id="PIRSF028840">
    <property type="entry name" value="Mmp37"/>
    <property type="match status" value="1"/>
</dbReference>
<evidence type="ECO:0000256" key="9">
    <source>
        <dbReference type="ARBA" id="ARBA00022679"/>
    </source>
</evidence>
<comment type="pathway">
    <text evidence="3">Phospholipid metabolism; CDP-diacylglycerol biosynthesis; CDP-diacylglycerol from sn-glycerol 3-phosphate: step 3/3.</text>
</comment>
<dbReference type="EMBL" id="MCBS01024193">
    <property type="protein sequence ID" value="RKF73966.1"/>
    <property type="molecule type" value="Genomic_DNA"/>
</dbReference>
<keyword evidence="16" id="KW-0594">Phospholipid biosynthesis</keyword>
<evidence type="ECO:0000256" key="16">
    <source>
        <dbReference type="ARBA" id="ARBA00023209"/>
    </source>
</evidence>
<dbReference type="UniPathway" id="UPA00557">
    <property type="reaction ID" value="UER00614"/>
</dbReference>
<evidence type="ECO:0000313" key="21">
    <source>
        <dbReference type="Proteomes" id="UP000285326"/>
    </source>
</evidence>
<evidence type="ECO:0000256" key="7">
    <source>
        <dbReference type="ARBA" id="ARBA00018337"/>
    </source>
</evidence>
<evidence type="ECO:0000256" key="4">
    <source>
        <dbReference type="ARBA" id="ARBA00005189"/>
    </source>
</evidence>
<comment type="cofactor">
    <cofactor evidence="1">
        <name>Mg(2+)</name>
        <dbReference type="ChEBI" id="CHEBI:18420"/>
    </cofactor>
</comment>
<accession>A0A420IHD1</accession>
<dbReference type="GO" id="GO:0005743">
    <property type="term" value="C:mitochondrial inner membrane"/>
    <property type="evidence" value="ECO:0007669"/>
    <property type="project" value="UniProtKB-SubCell"/>
</dbReference>
<keyword evidence="10 20" id="KW-0548">Nucleotidyltransferase</keyword>
<dbReference type="EC" id="2.7.7.41" evidence="6"/>
<keyword evidence="9 20" id="KW-0808">Transferase</keyword>
<comment type="similarity">
    <text evidence="5">Belongs to the TAM41 family.</text>
</comment>